<dbReference type="Pfam" id="PF20399">
    <property type="entry name" value="PH_20"/>
    <property type="match status" value="1"/>
</dbReference>
<organism evidence="4 5">
    <name type="scientific">Mucor circinelloides f. circinelloides (strain 1006PhL)</name>
    <name type="common">Mucormycosis agent</name>
    <name type="synonym">Calyptromyces circinelloides</name>
    <dbReference type="NCBI Taxonomy" id="1220926"/>
    <lineage>
        <taxon>Eukaryota</taxon>
        <taxon>Fungi</taxon>
        <taxon>Fungi incertae sedis</taxon>
        <taxon>Mucoromycota</taxon>
        <taxon>Mucoromycotina</taxon>
        <taxon>Mucoromycetes</taxon>
        <taxon>Mucorales</taxon>
        <taxon>Mucorineae</taxon>
        <taxon>Mucoraceae</taxon>
        <taxon>Mucor</taxon>
    </lineage>
</organism>
<dbReference type="OMA" id="IRRGHNW"/>
<accession>S2JQX2</accession>
<dbReference type="EMBL" id="KE124024">
    <property type="protein sequence ID" value="EPB84993.1"/>
    <property type="molecule type" value="Genomic_DNA"/>
</dbReference>
<dbReference type="eggNOG" id="ENOG502QRAF">
    <property type="taxonomic scope" value="Eukaryota"/>
</dbReference>
<feature type="compositionally biased region" description="Basic and acidic residues" evidence="2">
    <location>
        <begin position="86"/>
        <end position="104"/>
    </location>
</feature>
<dbReference type="PROSITE" id="PS50003">
    <property type="entry name" value="PH_DOMAIN"/>
    <property type="match status" value="1"/>
</dbReference>
<feature type="compositionally biased region" description="Low complexity" evidence="2">
    <location>
        <begin position="171"/>
        <end position="196"/>
    </location>
</feature>
<feature type="region of interest" description="Disordered" evidence="2">
    <location>
        <begin position="734"/>
        <end position="801"/>
    </location>
</feature>
<dbReference type="OrthoDB" id="2264563at2759"/>
<dbReference type="InterPro" id="IPR011993">
    <property type="entry name" value="PH-like_dom_sf"/>
</dbReference>
<dbReference type="VEuPathDB" id="FungiDB:HMPREF1544_08271"/>
<proteinExistence type="predicted"/>
<dbReference type="InParanoid" id="S2JQX2"/>
<feature type="region of interest" description="Disordered" evidence="2">
    <location>
        <begin position="149"/>
        <end position="196"/>
    </location>
</feature>
<feature type="compositionally biased region" description="Polar residues" evidence="2">
    <location>
        <begin position="747"/>
        <end position="779"/>
    </location>
</feature>
<feature type="region of interest" description="Disordered" evidence="2">
    <location>
        <begin position="696"/>
        <end position="720"/>
    </location>
</feature>
<dbReference type="InterPro" id="IPR001849">
    <property type="entry name" value="PH_domain"/>
</dbReference>
<feature type="compositionally biased region" description="Low complexity" evidence="2">
    <location>
        <begin position="780"/>
        <end position="801"/>
    </location>
</feature>
<feature type="compositionally biased region" description="Low complexity" evidence="2">
    <location>
        <begin position="105"/>
        <end position="131"/>
    </location>
</feature>
<sequence>MADVLSPTSSPPTSPTPLPPRRPNKSRLRTLSAMDQMSTHSSNQSVHSLSPSETSSIPPNSNSNISTFPAAPLPALKSNYRSRFTEHFEKQQERQQPKRPDTLKTSKSLNTISSSHKSSKLTRSSSSSSGSDFMFDGRSDKQRIQLMSSTSTPLQLPHPPRKYGSNGSVLTTNTKSTTTTTTTATTTTSHHPTPNNTSLNRADFIISRLETWHQCLKSVTSWIEETAKISMASSRGFSQKAYPHVDQSLADNVNESIRTIQAGFRALTMQMAAEQQAFSKCLERDHLPALFKLRRQVKDKVQQLKNDPTLVLDELLRRAEVTRSKMTHLSRCCKQADKVSGQQVEMDPWVANLLVLRQLKREVDEENRLRLLMLPIQKDAAAFEKQVIEQIRPTIRYCYEVLAPGAWDGSEDKDTVSFELLMDQIMPQQSWDQFVEENKTNFVSDRNPTKDYLKINYPNKFHPLVMTLLKGKMERKFGVRKQFVERNYVLSQGGYLHQFSLDDKVTPEKTIYIPNTTIIPSIDLSKVHTVLTEYAGDTSNTFEICKPSTNVLQRDKISVFRTSTREELVTWCRLLIHIASGASLSSLDEDLVSRNLSSSFDELEQHSVQIMRLSHSQHMGTRKISTGGTTISSLSSPARSLRSVKTEESFNEPAAYNKSSTPPPTATTFNISTPISDVIVEEEIYSTDAESFVTATHQMNGDDDDDNPYYYSEGEDEAEQDASALVDYFSPQLTNQETDDDDDKLSIASNSTAKGHTAATNSPNANERSPSLHSTSDAQSSLYFSSTSTPPSPSGLSDTSSIVSIPEFQLLPQATNIHQQEEAESV</sequence>
<evidence type="ECO:0000256" key="1">
    <source>
        <dbReference type="ARBA" id="ARBA00022553"/>
    </source>
</evidence>
<feature type="compositionally biased region" description="Low complexity" evidence="2">
    <location>
        <begin position="50"/>
        <end position="67"/>
    </location>
</feature>
<dbReference type="Gene3D" id="2.30.29.30">
    <property type="entry name" value="Pleckstrin-homology domain (PH domain)/Phosphotyrosine-binding domain (PTB)"/>
    <property type="match status" value="1"/>
</dbReference>
<evidence type="ECO:0000259" key="3">
    <source>
        <dbReference type="PROSITE" id="PS50003"/>
    </source>
</evidence>
<protein>
    <recommendedName>
        <fullName evidence="3">PH domain-containing protein</fullName>
    </recommendedName>
</protein>
<dbReference type="PANTHER" id="PTHR31941:SF1">
    <property type="entry name" value="CYTOSKELETAL SIGNALING PROTEIN SLM1"/>
    <property type="match status" value="1"/>
</dbReference>
<reference evidence="5" key="1">
    <citation type="submission" date="2013-05" db="EMBL/GenBank/DDBJ databases">
        <title>The Genome sequence of Mucor circinelloides f. circinelloides 1006PhL.</title>
        <authorList>
            <consortium name="The Broad Institute Genomics Platform"/>
            <person name="Cuomo C."/>
            <person name="Earl A."/>
            <person name="Findley K."/>
            <person name="Lee S.C."/>
            <person name="Walker B."/>
            <person name="Young S."/>
            <person name="Zeng Q."/>
            <person name="Gargeya S."/>
            <person name="Fitzgerald M."/>
            <person name="Haas B."/>
            <person name="Abouelleil A."/>
            <person name="Allen A.W."/>
            <person name="Alvarado L."/>
            <person name="Arachchi H.M."/>
            <person name="Berlin A.M."/>
            <person name="Chapman S.B."/>
            <person name="Gainer-Dewar J."/>
            <person name="Goldberg J."/>
            <person name="Griggs A."/>
            <person name="Gujja S."/>
            <person name="Hansen M."/>
            <person name="Howarth C."/>
            <person name="Imamovic A."/>
            <person name="Ireland A."/>
            <person name="Larimer J."/>
            <person name="McCowan C."/>
            <person name="Murphy C."/>
            <person name="Pearson M."/>
            <person name="Poon T.W."/>
            <person name="Priest M."/>
            <person name="Roberts A."/>
            <person name="Saif S."/>
            <person name="Shea T."/>
            <person name="Sisk P."/>
            <person name="Sykes S."/>
            <person name="Wortman J."/>
            <person name="Nusbaum C."/>
            <person name="Birren B."/>
        </authorList>
    </citation>
    <scope>NUCLEOTIDE SEQUENCE [LARGE SCALE GENOMIC DNA]</scope>
    <source>
        <strain evidence="5">1006PhL</strain>
    </source>
</reference>
<keyword evidence="1" id="KW-0597">Phosphoprotein</keyword>
<feature type="region of interest" description="Disordered" evidence="2">
    <location>
        <begin position="1"/>
        <end position="72"/>
    </location>
</feature>
<dbReference type="PANTHER" id="PTHR31941">
    <property type="entry name" value="CYTOSKELETAL SIGNALING PROTEIN SLM1"/>
    <property type="match status" value="1"/>
</dbReference>
<evidence type="ECO:0000313" key="4">
    <source>
        <dbReference type="EMBL" id="EPB84993.1"/>
    </source>
</evidence>
<gene>
    <name evidence="4" type="ORF">HMPREF1544_08271</name>
</gene>
<dbReference type="Proteomes" id="UP000014254">
    <property type="component" value="Unassembled WGS sequence"/>
</dbReference>
<evidence type="ECO:0000313" key="5">
    <source>
        <dbReference type="Proteomes" id="UP000014254"/>
    </source>
</evidence>
<dbReference type="InterPro" id="IPR046869">
    <property type="entry name" value="SLM1/RGC1-like_PH"/>
</dbReference>
<feature type="compositionally biased region" description="Pro residues" evidence="2">
    <location>
        <begin position="9"/>
        <end position="21"/>
    </location>
</feature>
<feature type="compositionally biased region" description="Low complexity" evidence="2">
    <location>
        <begin position="624"/>
        <end position="643"/>
    </location>
</feature>
<dbReference type="AlphaFoldDB" id="S2JQX2"/>
<feature type="region of interest" description="Disordered" evidence="2">
    <location>
        <begin position="86"/>
        <end position="136"/>
    </location>
</feature>
<feature type="region of interest" description="Disordered" evidence="2">
    <location>
        <begin position="617"/>
        <end position="668"/>
    </location>
</feature>
<dbReference type="InterPro" id="IPR046868">
    <property type="entry name" value="BAR_4"/>
</dbReference>
<dbReference type="SUPFAM" id="SSF50729">
    <property type="entry name" value="PH domain-like"/>
    <property type="match status" value="1"/>
</dbReference>
<keyword evidence="5" id="KW-1185">Reference proteome</keyword>
<feature type="compositionally biased region" description="Polar residues" evidence="2">
    <location>
        <begin position="33"/>
        <end position="49"/>
    </location>
</feature>
<feature type="compositionally biased region" description="Acidic residues" evidence="2">
    <location>
        <begin position="701"/>
        <end position="720"/>
    </location>
</feature>
<name>S2JQX2_MUCC1</name>
<dbReference type="STRING" id="1220926.S2JQX2"/>
<feature type="domain" description="PH" evidence="3">
    <location>
        <begin position="466"/>
        <end position="580"/>
    </location>
</feature>
<evidence type="ECO:0000256" key="2">
    <source>
        <dbReference type="SAM" id="MobiDB-lite"/>
    </source>
</evidence>
<dbReference type="Pfam" id="PF20400">
    <property type="entry name" value="BAR_4"/>
    <property type="match status" value="1"/>
</dbReference>